<evidence type="ECO:0000259" key="2">
    <source>
        <dbReference type="Pfam" id="PF14905"/>
    </source>
</evidence>
<dbReference type="OrthoDB" id="1086219at2"/>
<evidence type="ECO:0000256" key="1">
    <source>
        <dbReference type="SAM" id="SignalP"/>
    </source>
</evidence>
<feature type="chain" id="PRO_5006665602" description="Outer membrane protein beta-barrel domain-containing protein" evidence="1">
    <location>
        <begin position="20"/>
        <end position="924"/>
    </location>
</feature>
<accession>A0A0T5VSE7</accession>
<keyword evidence="4" id="KW-1185">Reference proteome</keyword>
<dbReference type="AlphaFoldDB" id="A0A0T5VSE7"/>
<feature type="signal peptide" evidence="1">
    <location>
        <begin position="1"/>
        <end position="19"/>
    </location>
</feature>
<name>A0A0T5VSE7_9SPHI</name>
<organism evidence="3 4">
    <name type="scientific">Pedobacter ginsenosidimutans</name>
    <dbReference type="NCBI Taxonomy" id="687842"/>
    <lineage>
        <taxon>Bacteria</taxon>
        <taxon>Pseudomonadati</taxon>
        <taxon>Bacteroidota</taxon>
        <taxon>Sphingobacteriia</taxon>
        <taxon>Sphingobacteriales</taxon>
        <taxon>Sphingobacteriaceae</taxon>
        <taxon>Pedobacter</taxon>
    </lineage>
</organism>
<keyword evidence="1" id="KW-0732">Signal</keyword>
<proteinExistence type="predicted"/>
<dbReference type="Pfam" id="PF14905">
    <property type="entry name" value="OMP_b-brl_3"/>
    <property type="match status" value="1"/>
</dbReference>
<dbReference type="SUPFAM" id="SSF56935">
    <property type="entry name" value="Porins"/>
    <property type="match status" value="1"/>
</dbReference>
<evidence type="ECO:0000313" key="3">
    <source>
        <dbReference type="EMBL" id="KRT16736.1"/>
    </source>
</evidence>
<feature type="domain" description="Outer membrane protein beta-barrel" evidence="2">
    <location>
        <begin position="457"/>
        <end position="906"/>
    </location>
</feature>
<reference evidence="3 4" key="1">
    <citation type="submission" date="2015-11" db="EMBL/GenBank/DDBJ databases">
        <title>Sequence of Pedobacter ginsenosidimutans.</title>
        <authorList>
            <person name="Carson E."/>
            <person name="Keyser V."/>
            <person name="Newman J."/>
            <person name="Miller J."/>
        </authorList>
    </citation>
    <scope>NUCLEOTIDE SEQUENCE [LARGE SCALE GENOMIC DNA]</scope>
    <source>
        <strain evidence="3 4">KACC 14530</strain>
    </source>
</reference>
<sequence>MKKLLLSIVLTLAIFNLFAQKNGSITGILADSANHKTTLNYSTISVYKVGDSILSTYKLSDDKGVFKINGLTIGIKYRLVVTAWQYGTYRKEVELTAANSALNLGTLYLSVKANDLSEVVISGERPPVIVRKDTIEFNAESFKTLPSAVVEDLLKKLPGVAIAADGSIQVNGKTVSKILVDGKEFFGGDQQIATKNLPANIIDKVQVVDDKQAKRRDPDLTAAEIPQIINLKLKKAIKKGAFGKLYAGAGLKDLYQAGGLMNFFRDTTQVSILAYGNNINQPGFNPNDVQRIGGFSRSGVNSMMMTSGGYFEFNGINFGGSYNGVQTSSGGGFNFNTLTKKGIKINTQYFFGRSDNLLEKLTNTNQTLGTDRLITNASENTNALILKHNIGGKLDWQIDSLTQLTIEPAIVLSSNNSVSKVSSRNNNANSQLINALDNLNDLNTSNNKYQLRADFSKDFKKAGRAFNIGADISATPNPVINYNRSTSVFYLTPSTSEIDQLRNNTIDNFRSYLYSNYTEPISKKLNFKADVSGNIINNENALSTFYRNPANQLYDIAIPNLSQTVKQAGFKTNTNISLGYKVTKDLYLQPGLVHNYISLNNRFTNTVDINQRYNFIWPTFQLKYKIFRFNYSARFTEPNVSYLQPVADNTNAFYIRNGNPNLLPARMQGLSMNMYKYDPKSLINYNLYGYGNFTKNGIVNAITINNGVQTINPVNKNGIYNFSGGANISKDFKKDKTSLKVGLGFWANFDHSPVIVNNIESDANVFYVGPNGSIRLNLNDKVEINQSYSVNLNRSRYDDSYYTNISYNTHQSTSELIIRYPKKLVFETSYSLTINDQKIAGYNNNIKFWNAALTYLFMKNDRAQLKFSVNDILQSNVRRNIQITGNSVIDTQSNNLGRYGMLTLTYNIQNFGQKVGGRQTFFNF</sequence>
<dbReference type="EMBL" id="LMZQ01000004">
    <property type="protein sequence ID" value="KRT16736.1"/>
    <property type="molecule type" value="Genomic_DNA"/>
</dbReference>
<dbReference type="InterPro" id="IPR041700">
    <property type="entry name" value="OMP_b-brl_3"/>
</dbReference>
<dbReference type="Proteomes" id="UP000051950">
    <property type="component" value="Unassembled WGS sequence"/>
</dbReference>
<dbReference type="RefSeq" id="WP_057931829.1">
    <property type="nucleotide sequence ID" value="NZ_LMZQ01000004.1"/>
</dbReference>
<gene>
    <name evidence="3" type="ORF">ASU31_07940</name>
</gene>
<evidence type="ECO:0000313" key="4">
    <source>
        <dbReference type="Proteomes" id="UP000051950"/>
    </source>
</evidence>
<dbReference type="STRING" id="687842.ASU31_07940"/>
<comment type="caution">
    <text evidence="3">The sequence shown here is derived from an EMBL/GenBank/DDBJ whole genome shotgun (WGS) entry which is preliminary data.</text>
</comment>
<protein>
    <recommendedName>
        <fullName evidence="2">Outer membrane protein beta-barrel domain-containing protein</fullName>
    </recommendedName>
</protein>